<dbReference type="SUPFAM" id="SSF51430">
    <property type="entry name" value="NAD(P)-linked oxidoreductase"/>
    <property type="match status" value="1"/>
</dbReference>
<evidence type="ECO:0000313" key="4">
    <source>
        <dbReference type="Proteomes" id="UP000887540"/>
    </source>
</evidence>
<dbReference type="WBParaSite" id="ACRNAN_Path_106.g383.t1">
    <property type="protein sequence ID" value="ACRNAN_Path_106.g383.t1"/>
    <property type="gene ID" value="ACRNAN_Path_106.g383"/>
</dbReference>
<dbReference type="GO" id="GO:0016491">
    <property type="term" value="F:oxidoreductase activity"/>
    <property type="evidence" value="ECO:0007669"/>
    <property type="project" value="UniProtKB-KW"/>
</dbReference>
<dbReference type="PANTHER" id="PTHR43827">
    <property type="entry name" value="2,5-DIKETO-D-GLUCONIC ACID REDUCTASE"/>
    <property type="match status" value="1"/>
</dbReference>
<dbReference type="InterPro" id="IPR036812">
    <property type="entry name" value="NAD(P)_OxRdtase_dom_sf"/>
</dbReference>
<reference evidence="5" key="1">
    <citation type="submission" date="2022-11" db="UniProtKB">
        <authorList>
            <consortium name="WormBaseParasite"/>
        </authorList>
    </citation>
    <scope>IDENTIFICATION</scope>
</reference>
<dbReference type="PROSITE" id="PS00062">
    <property type="entry name" value="ALDOKETO_REDUCTASE_2"/>
    <property type="match status" value="1"/>
</dbReference>
<dbReference type="InterPro" id="IPR020471">
    <property type="entry name" value="AKR"/>
</dbReference>
<dbReference type="Gene3D" id="3.20.20.100">
    <property type="entry name" value="NADP-dependent oxidoreductase domain"/>
    <property type="match status" value="1"/>
</dbReference>
<protein>
    <submittedName>
        <fullName evidence="5">NADP-dependent oxidoreductase domain-containing protein</fullName>
    </submittedName>
</protein>
<feature type="domain" description="NADP-dependent oxidoreductase" evidence="3">
    <location>
        <begin position="68"/>
        <end position="314"/>
    </location>
</feature>
<proteinExistence type="inferred from homology"/>
<sequence length="356" mass="40988">MISQRIVIKENEDIFSGHNTNDPNTSYLQNKRSFSHDSVLEPCTSIDSFTDDLSTIILANGVKMPLLGLGTTHSGGYNHEAVVYALKECNYRMIDTAKRYGLEKELGEAIKESGIPREDLFINTKLWPTDFGSNVKNACKISCQRLGIEYLDMYMIHLPIVPDSFESPKKIKEETWREMEKLYESEIIRTIGVSNYTINDLEEILDFGSLKPHVNQCEFHPFYNNDEIRKFCDGENIQFMGYCPLAKGTILYEPEILKLAQKYQKSSAQICIKWSIQQGIPAIPKSRKSERVEENCQVFDFDISQEDMEFIKKLGEARPKKVMNFDNIQNNFNLPDGNGREVSVWDRVTELHPYGY</sequence>
<evidence type="ECO:0000256" key="2">
    <source>
        <dbReference type="ARBA" id="ARBA00023002"/>
    </source>
</evidence>
<dbReference type="PANTHER" id="PTHR43827:SF10">
    <property type="entry name" value="ZGC:110366"/>
    <property type="match status" value="1"/>
</dbReference>
<dbReference type="InterPro" id="IPR018170">
    <property type="entry name" value="Aldo/ket_reductase_CS"/>
</dbReference>
<dbReference type="Proteomes" id="UP000887540">
    <property type="component" value="Unplaced"/>
</dbReference>
<dbReference type="InterPro" id="IPR023210">
    <property type="entry name" value="NADP_OxRdtase_dom"/>
</dbReference>
<evidence type="ECO:0000313" key="5">
    <source>
        <dbReference type="WBParaSite" id="ACRNAN_Path_106.g383.t1"/>
    </source>
</evidence>
<dbReference type="Pfam" id="PF00248">
    <property type="entry name" value="Aldo_ket_red"/>
    <property type="match status" value="1"/>
</dbReference>
<keyword evidence="2" id="KW-0560">Oxidoreductase</keyword>
<organism evidence="4 5">
    <name type="scientific">Acrobeloides nanus</name>
    <dbReference type="NCBI Taxonomy" id="290746"/>
    <lineage>
        <taxon>Eukaryota</taxon>
        <taxon>Metazoa</taxon>
        <taxon>Ecdysozoa</taxon>
        <taxon>Nematoda</taxon>
        <taxon>Chromadorea</taxon>
        <taxon>Rhabditida</taxon>
        <taxon>Tylenchina</taxon>
        <taxon>Cephalobomorpha</taxon>
        <taxon>Cephaloboidea</taxon>
        <taxon>Cephalobidae</taxon>
        <taxon>Acrobeloides</taxon>
    </lineage>
</organism>
<accession>A0A914BV36</accession>
<name>A0A914BV36_9BILA</name>
<evidence type="ECO:0000259" key="3">
    <source>
        <dbReference type="Pfam" id="PF00248"/>
    </source>
</evidence>
<keyword evidence="4" id="KW-1185">Reference proteome</keyword>
<comment type="similarity">
    <text evidence="1">Belongs to the aldo/keto reductase family.</text>
</comment>
<dbReference type="FunFam" id="3.20.20.100:FF:000015">
    <property type="entry name" value="Oxidoreductase, aldo/keto reductase family"/>
    <property type="match status" value="1"/>
</dbReference>
<evidence type="ECO:0000256" key="1">
    <source>
        <dbReference type="ARBA" id="ARBA00007905"/>
    </source>
</evidence>
<dbReference type="AlphaFoldDB" id="A0A914BV36"/>
<dbReference type="CDD" id="cd19135">
    <property type="entry name" value="AKR_CeZK1290-like"/>
    <property type="match status" value="1"/>
</dbReference>
<dbReference type="PRINTS" id="PR00069">
    <property type="entry name" value="ALDKETRDTASE"/>
</dbReference>